<evidence type="ECO:0000256" key="3">
    <source>
        <dbReference type="ARBA" id="ARBA00021907"/>
    </source>
</evidence>
<evidence type="ECO:0000256" key="2">
    <source>
        <dbReference type="ARBA" id="ARBA00007379"/>
    </source>
</evidence>
<feature type="transmembrane region" description="Helical" evidence="10">
    <location>
        <begin position="265"/>
        <end position="290"/>
    </location>
</feature>
<name>A0A6J5YAQ5_9ZZZZ</name>
<evidence type="ECO:0000256" key="9">
    <source>
        <dbReference type="ARBA" id="ARBA00023306"/>
    </source>
</evidence>
<organism evidence="13">
    <name type="scientific">freshwater metagenome</name>
    <dbReference type="NCBI Taxonomy" id="449393"/>
    <lineage>
        <taxon>unclassified sequences</taxon>
        <taxon>metagenomes</taxon>
        <taxon>ecological metagenomes</taxon>
    </lineage>
</organism>
<comment type="subcellular location">
    <subcellularLocation>
        <location evidence="1">Cell membrane</location>
        <topology evidence="1">Multi-pass membrane protein</topology>
    </subcellularLocation>
</comment>
<feature type="domain" description="FtsX extracellular" evidence="12">
    <location>
        <begin position="57"/>
        <end position="150"/>
    </location>
</feature>
<keyword evidence="9" id="KW-0131">Cell cycle</keyword>
<dbReference type="PANTHER" id="PTHR47755">
    <property type="entry name" value="CELL DIVISION PROTEIN FTSX"/>
    <property type="match status" value="1"/>
</dbReference>
<keyword evidence="7 10" id="KW-1133">Transmembrane helix</keyword>
<evidence type="ECO:0000256" key="5">
    <source>
        <dbReference type="ARBA" id="ARBA00022618"/>
    </source>
</evidence>
<keyword evidence="8 10" id="KW-0472">Membrane</keyword>
<comment type="similarity">
    <text evidence="2">Belongs to the ABC-4 integral membrane protein family. FtsX subfamily.</text>
</comment>
<sequence length="296" mass="32415">MKAEYYVRETASNLGRNITITLASVMTVAVSLALVGASLMLRSGVENATRRWQGGIEFVIFMQRDPSPEQLQSLREDLEQSPEVASVRFVDKKEAYEEFKVLFADSPELIDSIEPETLPPSFRVEPVNKEVDAVEALGTTYGAKSGVDRVVFASKTIRLIQQLSSRLTVGIFVIAAFLLGAAGLLILNTIRMAMFARRREIEVMKLVGATNWFIRVPFMLEGLVQGLIGAFLAIAALAAFKPFFQKWLPNSRDIPLVSGFQVSSGEMFFIFGTLGVVGILIGAIGAGIAVSRFLDV</sequence>
<dbReference type="PIRSF" id="PIRSF003097">
    <property type="entry name" value="FtsX"/>
    <property type="match status" value="1"/>
</dbReference>
<evidence type="ECO:0000256" key="10">
    <source>
        <dbReference type="SAM" id="Phobius"/>
    </source>
</evidence>
<feature type="transmembrane region" description="Helical" evidence="10">
    <location>
        <begin position="20"/>
        <end position="41"/>
    </location>
</feature>
<reference evidence="13" key="1">
    <citation type="submission" date="2020-05" db="EMBL/GenBank/DDBJ databases">
        <authorList>
            <person name="Chiriac C."/>
            <person name="Salcher M."/>
            <person name="Ghai R."/>
            <person name="Kavagutti S V."/>
        </authorList>
    </citation>
    <scope>NUCLEOTIDE SEQUENCE</scope>
</reference>
<dbReference type="InterPro" id="IPR040690">
    <property type="entry name" value="FtsX_ECD"/>
</dbReference>
<dbReference type="Pfam" id="PF18075">
    <property type="entry name" value="FtsX_ECD"/>
    <property type="match status" value="1"/>
</dbReference>
<keyword evidence="5" id="KW-0132">Cell division</keyword>
<dbReference type="InterPro" id="IPR004513">
    <property type="entry name" value="FtsX"/>
</dbReference>
<dbReference type="InterPro" id="IPR003838">
    <property type="entry name" value="ABC3_permease_C"/>
</dbReference>
<dbReference type="GO" id="GO:0005886">
    <property type="term" value="C:plasma membrane"/>
    <property type="evidence" value="ECO:0007669"/>
    <property type="project" value="UniProtKB-SubCell"/>
</dbReference>
<keyword evidence="4" id="KW-1003">Cell membrane</keyword>
<keyword evidence="6 10" id="KW-0812">Transmembrane</keyword>
<feature type="transmembrane region" description="Helical" evidence="10">
    <location>
        <begin position="167"/>
        <end position="187"/>
    </location>
</feature>
<proteinExistence type="inferred from homology"/>
<evidence type="ECO:0000313" key="13">
    <source>
        <dbReference type="EMBL" id="CAB4323284.1"/>
    </source>
</evidence>
<evidence type="ECO:0000256" key="6">
    <source>
        <dbReference type="ARBA" id="ARBA00022692"/>
    </source>
</evidence>
<evidence type="ECO:0000259" key="12">
    <source>
        <dbReference type="Pfam" id="PF18075"/>
    </source>
</evidence>
<dbReference type="GO" id="GO:0051301">
    <property type="term" value="P:cell division"/>
    <property type="evidence" value="ECO:0007669"/>
    <property type="project" value="UniProtKB-KW"/>
</dbReference>
<protein>
    <recommendedName>
        <fullName evidence="3">Cell division protein FtsX</fullName>
    </recommendedName>
</protein>
<evidence type="ECO:0000256" key="7">
    <source>
        <dbReference type="ARBA" id="ARBA00022989"/>
    </source>
</evidence>
<evidence type="ECO:0000256" key="1">
    <source>
        <dbReference type="ARBA" id="ARBA00004651"/>
    </source>
</evidence>
<gene>
    <name evidence="13" type="ORF">UFOPK1392_01036</name>
</gene>
<evidence type="ECO:0000256" key="8">
    <source>
        <dbReference type="ARBA" id="ARBA00023136"/>
    </source>
</evidence>
<evidence type="ECO:0000259" key="11">
    <source>
        <dbReference type="Pfam" id="PF02687"/>
    </source>
</evidence>
<dbReference type="PANTHER" id="PTHR47755:SF1">
    <property type="entry name" value="CELL DIVISION PROTEIN FTSX"/>
    <property type="match status" value="1"/>
</dbReference>
<dbReference type="Pfam" id="PF02687">
    <property type="entry name" value="FtsX"/>
    <property type="match status" value="1"/>
</dbReference>
<feature type="transmembrane region" description="Helical" evidence="10">
    <location>
        <begin position="223"/>
        <end position="244"/>
    </location>
</feature>
<dbReference type="Gene3D" id="3.30.70.3040">
    <property type="match status" value="1"/>
</dbReference>
<accession>A0A6J5YAQ5</accession>
<dbReference type="AlphaFoldDB" id="A0A6J5YAQ5"/>
<feature type="domain" description="ABC3 transporter permease C-terminal" evidence="11">
    <location>
        <begin position="173"/>
        <end position="292"/>
    </location>
</feature>
<evidence type="ECO:0000256" key="4">
    <source>
        <dbReference type="ARBA" id="ARBA00022475"/>
    </source>
</evidence>
<dbReference type="EMBL" id="CAEMXZ010000036">
    <property type="protein sequence ID" value="CAB4323284.1"/>
    <property type="molecule type" value="Genomic_DNA"/>
</dbReference>